<evidence type="ECO:0000256" key="3">
    <source>
        <dbReference type="ARBA" id="ARBA00012438"/>
    </source>
</evidence>
<feature type="transmembrane region" description="Helical" evidence="15">
    <location>
        <begin position="23"/>
        <end position="45"/>
    </location>
</feature>
<feature type="transmembrane region" description="Helical" evidence="15">
    <location>
        <begin position="57"/>
        <end position="81"/>
    </location>
</feature>
<dbReference type="InterPro" id="IPR003661">
    <property type="entry name" value="HisK_dim/P_dom"/>
</dbReference>
<evidence type="ECO:0000256" key="1">
    <source>
        <dbReference type="ARBA" id="ARBA00000085"/>
    </source>
</evidence>
<comment type="catalytic activity">
    <reaction evidence="1">
        <text>ATP + protein L-histidine = ADP + protein N-phospho-L-histidine.</text>
        <dbReference type="EC" id="2.7.13.3"/>
    </reaction>
</comment>
<evidence type="ECO:0000259" key="17">
    <source>
        <dbReference type="PROSITE" id="PS50885"/>
    </source>
</evidence>
<evidence type="ECO:0000256" key="11">
    <source>
        <dbReference type="ARBA" id="ARBA00022989"/>
    </source>
</evidence>
<dbReference type="Pfam" id="PF02518">
    <property type="entry name" value="HATPase_c"/>
    <property type="match status" value="1"/>
</dbReference>
<dbReference type="InterPro" id="IPR005467">
    <property type="entry name" value="His_kinase_dom"/>
</dbReference>
<keyword evidence="10" id="KW-0067">ATP-binding</keyword>
<evidence type="ECO:0000256" key="5">
    <source>
        <dbReference type="ARBA" id="ARBA00022553"/>
    </source>
</evidence>
<dbReference type="EMBL" id="QAYG01000005">
    <property type="protein sequence ID" value="PTW60252.1"/>
    <property type="molecule type" value="Genomic_DNA"/>
</dbReference>
<reference evidence="18 19" key="1">
    <citation type="submission" date="2018-04" db="EMBL/GenBank/DDBJ databases">
        <title>Genomic Encyclopedia of Archaeal and Bacterial Type Strains, Phase II (KMG-II): from individual species to whole genera.</title>
        <authorList>
            <person name="Goeker M."/>
        </authorList>
    </citation>
    <scope>NUCLEOTIDE SEQUENCE [LARGE SCALE GENOMIC DNA]</scope>
    <source>
        <strain evidence="18 19">DSM 23382</strain>
    </source>
</reference>
<feature type="domain" description="HAMP" evidence="17">
    <location>
        <begin position="322"/>
        <end position="375"/>
    </location>
</feature>
<dbReference type="PROSITE" id="PS50885">
    <property type="entry name" value="HAMP"/>
    <property type="match status" value="1"/>
</dbReference>
<dbReference type="PANTHER" id="PTHR42878:SF7">
    <property type="entry name" value="SENSOR HISTIDINE KINASE GLRK"/>
    <property type="match status" value="1"/>
</dbReference>
<evidence type="ECO:0000256" key="7">
    <source>
        <dbReference type="ARBA" id="ARBA00022692"/>
    </source>
</evidence>
<dbReference type="Pfam" id="PF00672">
    <property type="entry name" value="HAMP"/>
    <property type="match status" value="1"/>
</dbReference>
<keyword evidence="11 15" id="KW-1133">Transmembrane helix</keyword>
<dbReference type="GO" id="GO:0005886">
    <property type="term" value="C:plasma membrane"/>
    <property type="evidence" value="ECO:0007669"/>
    <property type="project" value="UniProtKB-SubCell"/>
</dbReference>
<sequence length="771" mass="84606">MTASDDSVSDKAPRRPARGNRMIRSYGLIFMVLSLISIGVTFAVLTGLTPIRPTGQVVWIALATNGVLVSGLVAAIAWEIYGLWVARRRGRAAARLQGRIVGLFSIIAILPAILVAVVATITLDRGLDRWFEERTRSIIDNALTVARAYLQEHARVLRADLIAMANDIDRAKSVYDFEPTRFDSFFEAQASLRGIPAAFLLKSDGTVVTRTVVDPKADILMPPKSSFAQADSGQPVLIAPGVSSQVGGVMKLTAYNDIYLYVTRSMDPRVVDYLRMSQEGAKEYNALDKSRFGVQIAFALVYIGVALVLLLSAIWIGFGFANTMVSPIRRLIAAAGQVSEGNLYVQVPIDRREGDLANLGATFNNMTAQLRNQREALLSANDQIDQRRRFTEAVLAGVTAGVIGIDDARRITLVNRSARLLLHAEDESLLERDLIEALPEIGEIIEPALSHAYGRTVSGQMMLMRGGKERIVNVRVTTEQSSRREHGYVVTLDDITDLVSAQRTSAWADVARRIAHEIKNPLTPIQLSAERIRRRYGKRIETDREVFDQCVNTIVRQVGEIGRMVDEFSSFARMPKPTKEHQDLVGAVREAVFMQTVGHPDVTIEADLPDHRVVAYFDHRLIGQALINVIKNAAEAVLAVPEVESGEEKGRITVSLREEPERLIVDIEDNGIGLPMENRQRLLEPYMTTREKGTGLGLAIVRKIMEDHGGGIELMDAPQVAQGGHGALVRLTIAAGATHDEAPDGAREGSGQGQQENSDNQDNEPVHSNGV</sequence>
<keyword evidence="4" id="KW-1003">Cell membrane</keyword>
<feature type="compositionally biased region" description="Basic and acidic residues" evidence="14">
    <location>
        <begin position="738"/>
        <end position="747"/>
    </location>
</feature>
<keyword evidence="8" id="KW-0547">Nucleotide-binding</keyword>
<dbReference type="InterPro" id="IPR045671">
    <property type="entry name" value="NtrY-like_N"/>
</dbReference>
<dbReference type="SUPFAM" id="SSF47384">
    <property type="entry name" value="Homodimeric domain of signal transducing histidine kinase"/>
    <property type="match status" value="1"/>
</dbReference>
<dbReference type="SUPFAM" id="SSF55785">
    <property type="entry name" value="PYP-like sensor domain (PAS domain)"/>
    <property type="match status" value="1"/>
</dbReference>
<dbReference type="Pfam" id="PF00512">
    <property type="entry name" value="HisKA"/>
    <property type="match status" value="1"/>
</dbReference>
<name>A0A2T5V915_9HYPH</name>
<dbReference type="SMART" id="SM00388">
    <property type="entry name" value="HisKA"/>
    <property type="match status" value="1"/>
</dbReference>
<evidence type="ECO:0000256" key="12">
    <source>
        <dbReference type="ARBA" id="ARBA00023012"/>
    </source>
</evidence>
<dbReference type="SUPFAM" id="SSF55874">
    <property type="entry name" value="ATPase domain of HSP90 chaperone/DNA topoisomerase II/histidine kinase"/>
    <property type="match status" value="1"/>
</dbReference>
<dbReference type="Gene3D" id="3.30.565.10">
    <property type="entry name" value="Histidine kinase-like ATPase, C-terminal domain"/>
    <property type="match status" value="1"/>
</dbReference>
<dbReference type="CDD" id="cd00082">
    <property type="entry name" value="HisKA"/>
    <property type="match status" value="1"/>
</dbReference>
<dbReference type="EC" id="2.7.13.3" evidence="3"/>
<feature type="transmembrane region" description="Helical" evidence="15">
    <location>
        <begin position="296"/>
        <end position="321"/>
    </location>
</feature>
<gene>
    <name evidence="18" type="ORF">C8N35_105256</name>
</gene>
<proteinExistence type="predicted"/>
<dbReference type="RefSeq" id="WP_210203541.1">
    <property type="nucleotide sequence ID" value="NZ_QAYG01000005.1"/>
</dbReference>
<dbReference type="SMART" id="SM00304">
    <property type="entry name" value="HAMP"/>
    <property type="match status" value="1"/>
</dbReference>
<evidence type="ECO:0000256" key="8">
    <source>
        <dbReference type="ARBA" id="ARBA00022741"/>
    </source>
</evidence>
<dbReference type="InterPro" id="IPR017232">
    <property type="entry name" value="NtrY"/>
</dbReference>
<dbReference type="InterPro" id="IPR003594">
    <property type="entry name" value="HATPase_dom"/>
</dbReference>
<evidence type="ECO:0000313" key="18">
    <source>
        <dbReference type="EMBL" id="PTW60252.1"/>
    </source>
</evidence>
<keyword evidence="12" id="KW-0902">Two-component regulatory system</keyword>
<dbReference type="Gene3D" id="6.10.340.10">
    <property type="match status" value="1"/>
</dbReference>
<keyword evidence="6" id="KW-0808">Transferase</keyword>
<evidence type="ECO:0000256" key="6">
    <source>
        <dbReference type="ARBA" id="ARBA00022679"/>
    </source>
</evidence>
<dbReference type="Gene3D" id="3.30.450.20">
    <property type="entry name" value="PAS domain"/>
    <property type="match status" value="1"/>
</dbReference>
<protein>
    <recommendedName>
        <fullName evidence="3">histidine kinase</fullName>
        <ecNumber evidence="3">2.7.13.3</ecNumber>
    </recommendedName>
</protein>
<dbReference type="InterPro" id="IPR004358">
    <property type="entry name" value="Sig_transdc_His_kin-like_C"/>
</dbReference>
<dbReference type="Pfam" id="PF00989">
    <property type="entry name" value="PAS"/>
    <property type="match status" value="1"/>
</dbReference>
<feature type="domain" description="Histidine kinase" evidence="16">
    <location>
        <begin position="513"/>
        <end position="737"/>
    </location>
</feature>
<keyword evidence="7 15" id="KW-0812">Transmembrane</keyword>
<dbReference type="InterPro" id="IPR013767">
    <property type="entry name" value="PAS_fold"/>
</dbReference>
<dbReference type="InterPro" id="IPR050351">
    <property type="entry name" value="BphY/WalK/GraS-like"/>
</dbReference>
<evidence type="ECO:0000256" key="9">
    <source>
        <dbReference type="ARBA" id="ARBA00022777"/>
    </source>
</evidence>
<evidence type="ECO:0000256" key="10">
    <source>
        <dbReference type="ARBA" id="ARBA00022840"/>
    </source>
</evidence>
<accession>A0A2T5V915</accession>
<feature type="region of interest" description="Disordered" evidence="14">
    <location>
        <begin position="736"/>
        <end position="771"/>
    </location>
</feature>
<evidence type="ECO:0000256" key="2">
    <source>
        <dbReference type="ARBA" id="ARBA00004651"/>
    </source>
</evidence>
<dbReference type="PIRSF" id="PIRSF037532">
    <property type="entry name" value="STHK_NtrY"/>
    <property type="match status" value="1"/>
</dbReference>
<feature type="transmembrane region" description="Helical" evidence="15">
    <location>
        <begin position="101"/>
        <end position="123"/>
    </location>
</feature>
<dbReference type="GO" id="GO:0007234">
    <property type="term" value="P:osmosensory signaling via phosphorelay pathway"/>
    <property type="evidence" value="ECO:0007669"/>
    <property type="project" value="TreeGrafter"/>
</dbReference>
<dbReference type="GO" id="GO:0006355">
    <property type="term" value="P:regulation of DNA-templated transcription"/>
    <property type="evidence" value="ECO:0007669"/>
    <property type="project" value="InterPro"/>
</dbReference>
<dbReference type="GO" id="GO:0005524">
    <property type="term" value="F:ATP binding"/>
    <property type="evidence" value="ECO:0007669"/>
    <property type="project" value="UniProtKB-KW"/>
</dbReference>
<dbReference type="InterPro" id="IPR036890">
    <property type="entry name" value="HATPase_C_sf"/>
</dbReference>
<evidence type="ECO:0000256" key="15">
    <source>
        <dbReference type="SAM" id="Phobius"/>
    </source>
</evidence>
<evidence type="ECO:0000256" key="13">
    <source>
        <dbReference type="ARBA" id="ARBA00023136"/>
    </source>
</evidence>
<dbReference type="PANTHER" id="PTHR42878">
    <property type="entry name" value="TWO-COMPONENT HISTIDINE KINASE"/>
    <property type="match status" value="1"/>
</dbReference>
<keyword evidence="9 18" id="KW-0418">Kinase</keyword>
<dbReference type="PROSITE" id="PS50109">
    <property type="entry name" value="HIS_KIN"/>
    <property type="match status" value="1"/>
</dbReference>
<evidence type="ECO:0000259" key="16">
    <source>
        <dbReference type="PROSITE" id="PS50109"/>
    </source>
</evidence>
<dbReference type="InterPro" id="IPR003660">
    <property type="entry name" value="HAMP_dom"/>
</dbReference>
<dbReference type="CDD" id="cd06225">
    <property type="entry name" value="HAMP"/>
    <property type="match status" value="1"/>
</dbReference>
<evidence type="ECO:0000256" key="4">
    <source>
        <dbReference type="ARBA" id="ARBA00022475"/>
    </source>
</evidence>
<dbReference type="GO" id="GO:0030295">
    <property type="term" value="F:protein kinase activator activity"/>
    <property type="evidence" value="ECO:0007669"/>
    <property type="project" value="TreeGrafter"/>
</dbReference>
<dbReference type="AlphaFoldDB" id="A0A2T5V915"/>
<keyword evidence="5" id="KW-0597">Phosphoprotein</keyword>
<dbReference type="Gene3D" id="1.10.287.130">
    <property type="match status" value="1"/>
</dbReference>
<dbReference type="GO" id="GO:0000155">
    <property type="term" value="F:phosphorelay sensor kinase activity"/>
    <property type="evidence" value="ECO:0007669"/>
    <property type="project" value="InterPro"/>
</dbReference>
<evidence type="ECO:0000313" key="19">
    <source>
        <dbReference type="Proteomes" id="UP000244081"/>
    </source>
</evidence>
<dbReference type="GO" id="GO:0000156">
    <property type="term" value="F:phosphorelay response regulator activity"/>
    <property type="evidence" value="ECO:0007669"/>
    <property type="project" value="TreeGrafter"/>
</dbReference>
<dbReference type="InterPro" id="IPR035965">
    <property type="entry name" value="PAS-like_dom_sf"/>
</dbReference>
<dbReference type="PRINTS" id="PR00344">
    <property type="entry name" value="BCTRLSENSOR"/>
</dbReference>
<dbReference type="Pfam" id="PF19312">
    <property type="entry name" value="NtrY_N"/>
    <property type="match status" value="1"/>
</dbReference>
<dbReference type="Proteomes" id="UP000244081">
    <property type="component" value="Unassembled WGS sequence"/>
</dbReference>
<dbReference type="SUPFAM" id="SSF158472">
    <property type="entry name" value="HAMP domain-like"/>
    <property type="match status" value="1"/>
</dbReference>
<keyword evidence="19" id="KW-1185">Reference proteome</keyword>
<keyword evidence="13 15" id="KW-0472">Membrane</keyword>
<organism evidence="18 19">
    <name type="scientific">Breoghania corrubedonensis</name>
    <dbReference type="NCBI Taxonomy" id="665038"/>
    <lineage>
        <taxon>Bacteria</taxon>
        <taxon>Pseudomonadati</taxon>
        <taxon>Pseudomonadota</taxon>
        <taxon>Alphaproteobacteria</taxon>
        <taxon>Hyphomicrobiales</taxon>
        <taxon>Stappiaceae</taxon>
        <taxon>Breoghania</taxon>
    </lineage>
</organism>
<evidence type="ECO:0000256" key="14">
    <source>
        <dbReference type="SAM" id="MobiDB-lite"/>
    </source>
</evidence>
<comment type="caution">
    <text evidence="18">The sequence shown here is derived from an EMBL/GenBank/DDBJ whole genome shotgun (WGS) entry which is preliminary data.</text>
</comment>
<comment type="subcellular location">
    <subcellularLocation>
        <location evidence="2">Cell membrane</location>
        <topology evidence="2">Multi-pass membrane protein</topology>
    </subcellularLocation>
</comment>
<dbReference type="SMART" id="SM00387">
    <property type="entry name" value="HATPase_c"/>
    <property type="match status" value="1"/>
</dbReference>
<dbReference type="InterPro" id="IPR036097">
    <property type="entry name" value="HisK_dim/P_sf"/>
</dbReference>